<sequence length="265" mass="29683">MTFLDRILETKKQEVKKLRSMIPYSVWEEKMALMPQPNSFVQALSNQSPLALIAEIKKASPSKGVIASDFDPIAMAKSYEAGGAHALSVLTDEQYFQGSTAILQSVRAVTDLPILRKDFIIDEWQIYEARAIGADAVLLIVAALTDDQLVSLYRTVQSIGLEALIEVHSLEEWERIRPLHPRIVGVNHRNLHTFEVDLSMTERLSQVIDEDILLISESGIRDHSDVMRVKDFGAKGILVGETLMRYGSEHVKQGIAHLLFGANYK</sequence>
<dbReference type="InterPro" id="IPR045186">
    <property type="entry name" value="Indole-3-glycerol_P_synth"/>
</dbReference>
<dbReference type="HAMAP" id="MF_00134_B">
    <property type="entry name" value="IGPS_B"/>
    <property type="match status" value="1"/>
</dbReference>
<dbReference type="CDD" id="cd00331">
    <property type="entry name" value="IGPS"/>
    <property type="match status" value="1"/>
</dbReference>
<dbReference type="EMBL" id="JALBUF010000011">
    <property type="protein sequence ID" value="MCI0184295.1"/>
    <property type="molecule type" value="Genomic_DNA"/>
</dbReference>
<dbReference type="GO" id="GO:0000162">
    <property type="term" value="P:L-tryptophan biosynthetic process"/>
    <property type="evidence" value="ECO:0007669"/>
    <property type="project" value="UniProtKB-UniRule"/>
</dbReference>
<dbReference type="GO" id="GO:0004425">
    <property type="term" value="F:indole-3-glycerol-phosphate synthase activity"/>
    <property type="evidence" value="ECO:0007669"/>
    <property type="project" value="UniProtKB-UniRule"/>
</dbReference>
<keyword evidence="12" id="KW-1185">Reference proteome</keyword>
<evidence type="ECO:0000313" key="11">
    <source>
        <dbReference type="EMBL" id="MCI0184295.1"/>
    </source>
</evidence>
<dbReference type="PROSITE" id="PS00614">
    <property type="entry name" value="IGPS"/>
    <property type="match status" value="1"/>
</dbReference>
<comment type="catalytic activity">
    <reaction evidence="1 9">
        <text>1-(2-carboxyphenylamino)-1-deoxy-D-ribulose 5-phosphate + H(+) = (1S,2R)-1-C-(indol-3-yl)glycerol 3-phosphate + CO2 + H2O</text>
        <dbReference type="Rhea" id="RHEA:23476"/>
        <dbReference type="ChEBI" id="CHEBI:15377"/>
        <dbReference type="ChEBI" id="CHEBI:15378"/>
        <dbReference type="ChEBI" id="CHEBI:16526"/>
        <dbReference type="ChEBI" id="CHEBI:58613"/>
        <dbReference type="ChEBI" id="CHEBI:58866"/>
        <dbReference type="EC" id="4.1.1.48"/>
    </reaction>
</comment>
<dbReference type="SUPFAM" id="SSF51366">
    <property type="entry name" value="Ribulose-phoshate binding barrel"/>
    <property type="match status" value="1"/>
</dbReference>
<organism evidence="11 12">
    <name type="scientific">Sulfoacidibacillus ferrooxidans</name>
    <dbReference type="NCBI Taxonomy" id="2005001"/>
    <lineage>
        <taxon>Bacteria</taxon>
        <taxon>Bacillati</taxon>
        <taxon>Bacillota</taxon>
        <taxon>Bacilli</taxon>
        <taxon>Bacillales</taxon>
        <taxon>Alicyclobacillaceae</taxon>
        <taxon>Sulfoacidibacillus</taxon>
    </lineage>
</organism>
<comment type="pathway">
    <text evidence="2 9">Amino-acid biosynthesis; L-tryptophan biosynthesis; L-tryptophan from chorismate: step 4/5.</text>
</comment>
<evidence type="ECO:0000256" key="1">
    <source>
        <dbReference type="ARBA" id="ARBA00001633"/>
    </source>
</evidence>
<evidence type="ECO:0000259" key="10">
    <source>
        <dbReference type="Pfam" id="PF00218"/>
    </source>
</evidence>
<dbReference type="InterPro" id="IPR011060">
    <property type="entry name" value="RibuloseP-bd_barrel"/>
</dbReference>
<evidence type="ECO:0000313" key="12">
    <source>
        <dbReference type="Proteomes" id="UP001139263"/>
    </source>
</evidence>
<dbReference type="GO" id="GO:0004640">
    <property type="term" value="F:phosphoribosylanthranilate isomerase activity"/>
    <property type="evidence" value="ECO:0007669"/>
    <property type="project" value="TreeGrafter"/>
</dbReference>
<evidence type="ECO:0000256" key="6">
    <source>
        <dbReference type="ARBA" id="ARBA00022822"/>
    </source>
</evidence>
<dbReference type="AlphaFoldDB" id="A0A9X1VBL3"/>
<dbReference type="PANTHER" id="PTHR22854">
    <property type="entry name" value="TRYPTOPHAN BIOSYNTHESIS PROTEIN"/>
    <property type="match status" value="1"/>
</dbReference>
<keyword evidence="6 9" id="KW-0822">Tryptophan biosynthesis</keyword>
<comment type="similarity">
    <text evidence="3 9">Belongs to the TrpC family.</text>
</comment>
<dbReference type="NCBIfam" id="NF001377">
    <property type="entry name" value="PRK00278.2-4"/>
    <property type="match status" value="1"/>
</dbReference>
<evidence type="ECO:0000256" key="9">
    <source>
        <dbReference type="HAMAP-Rule" id="MF_00134"/>
    </source>
</evidence>
<feature type="domain" description="Indole-3-glycerol phosphate synthase" evidence="10">
    <location>
        <begin position="4"/>
        <end position="247"/>
    </location>
</feature>
<proteinExistence type="inferred from homology"/>
<evidence type="ECO:0000256" key="5">
    <source>
        <dbReference type="ARBA" id="ARBA00022793"/>
    </source>
</evidence>
<protein>
    <recommendedName>
        <fullName evidence="9">Indole-3-glycerol phosphate synthase</fullName>
        <shortName evidence="9">IGPS</shortName>
        <ecNumber evidence="9">4.1.1.48</ecNumber>
    </recommendedName>
</protein>
<evidence type="ECO:0000256" key="4">
    <source>
        <dbReference type="ARBA" id="ARBA00022605"/>
    </source>
</evidence>
<dbReference type="RefSeq" id="WP_241715829.1">
    <property type="nucleotide sequence ID" value="NZ_JALBUF010000011.1"/>
</dbReference>
<accession>A0A9X1VBL3</accession>
<dbReference type="PANTHER" id="PTHR22854:SF2">
    <property type="entry name" value="INDOLE-3-GLYCEROL-PHOSPHATE SYNTHASE"/>
    <property type="match status" value="1"/>
</dbReference>
<reference evidence="11" key="1">
    <citation type="submission" date="2022-03" db="EMBL/GenBank/DDBJ databases">
        <title>Draft Genome Sequence of Firmicute Strain S0AB, a Heterotrophic Iron/Sulfur-Oxidizing Extreme Acidophile.</title>
        <authorList>
            <person name="Vergara E."/>
            <person name="Pakostova E."/>
            <person name="Johnson D.B."/>
            <person name="Holmes D.S."/>
        </authorList>
    </citation>
    <scope>NUCLEOTIDE SEQUENCE</scope>
    <source>
        <strain evidence="11">S0AB</strain>
    </source>
</reference>
<evidence type="ECO:0000256" key="8">
    <source>
        <dbReference type="ARBA" id="ARBA00023239"/>
    </source>
</evidence>
<dbReference type="InterPro" id="IPR013798">
    <property type="entry name" value="Indole-3-glycerol_P_synth_dom"/>
</dbReference>
<comment type="caution">
    <text evidence="11">The sequence shown here is derived from an EMBL/GenBank/DDBJ whole genome shotgun (WGS) entry which is preliminary data.</text>
</comment>
<dbReference type="InterPro" id="IPR013785">
    <property type="entry name" value="Aldolase_TIM"/>
</dbReference>
<keyword evidence="7 9" id="KW-0057">Aromatic amino acid biosynthesis</keyword>
<dbReference type="Pfam" id="PF00218">
    <property type="entry name" value="IGPS"/>
    <property type="match status" value="1"/>
</dbReference>
<dbReference type="Proteomes" id="UP001139263">
    <property type="component" value="Unassembled WGS sequence"/>
</dbReference>
<keyword evidence="4 9" id="KW-0028">Amino-acid biosynthesis</keyword>
<dbReference type="InterPro" id="IPR001468">
    <property type="entry name" value="Indole-3-GlycerolPSynthase_CS"/>
</dbReference>
<gene>
    <name evidence="9 11" type="primary">trpC</name>
    <name evidence="11" type="ORF">MM817_02590</name>
</gene>
<evidence type="ECO:0000256" key="3">
    <source>
        <dbReference type="ARBA" id="ARBA00008737"/>
    </source>
</evidence>
<evidence type="ECO:0000256" key="2">
    <source>
        <dbReference type="ARBA" id="ARBA00004696"/>
    </source>
</evidence>
<name>A0A9X1VBL3_9BACL</name>
<dbReference type="EC" id="4.1.1.48" evidence="9"/>
<evidence type="ECO:0000256" key="7">
    <source>
        <dbReference type="ARBA" id="ARBA00023141"/>
    </source>
</evidence>
<keyword evidence="5 9" id="KW-0210">Decarboxylase</keyword>
<keyword evidence="8 9" id="KW-0456">Lyase</keyword>
<dbReference type="Gene3D" id="3.20.20.70">
    <property type="entry name" value="Aldolase class I"/>
    <property type="match status" value="1"/>
</dbReference>
<dbReference type="FunFam" id="3.20.20.70:FF:000024">
    <property type="entry name" value="Indole-3-glycerol phosphate synthase"/>
    <property type="match status" value="1"/>
</dbReference>